<evidence type="ECO:0000313" key="2">
    <source>
        <dbReference type="Proteomes" id="UP000494165"/>
    </source>
</evidence>
<protein>
    <submittedName>
        <fullName evidence="1">Uncharacterized protein</fullName>
    </submittedName>
</protein>
<dbReference type="AlphaFoldDB" id="A0A8S1D6F3"/>
<comment type="caution">
    <text evidence="1">The sequence shown here is derived from an EMBL/GenBank/DDBJ whole genome shotgun (WGS) entry which is preliminary data.</text>
</comment>
<dbReference type="EMBL" id="CADEPI010000119">
    <property type="protein sequence ID" value="CAB3375805.1"/>
    <property type="molecule type" value="Genomic_DNA"/>
</dbReference>
<reference evidence="1 2" key="1">
    <citation type="submission" date="2020-04" db="EMBL/GenBank/DDBJ databases">
        <authorList>
            <person name="Alioto T."/>
            <person name="Alioto T."/>
            <person name="Gomez Garrido J."/>
        </authorList>
    </citation>
    <scope>NUCLEOTIDE SEQUENCE [LARGE SCALE GENOMIC DNA]</scope>
</reference>
<evidence type="ECO:0000313" key="1">
    <source>
        <dbReference type="EMBL" id="CAB3375805.1"/>
    </source>
</evidence>
<name>A0A8S1D6F3_9INSE</name>
<dbReference type="Proteomes" id="UP000494165">
    <property type="component" value="Unassembled WGS sequence"/>
</dbReference>
<keyword evidence="2" id="KW-1185">Reference proteome</keyword>
<sequence length="85" mass="9254">MHKRPSTSENTPGQFCRCPPPKLEEINSLVIRIGGNVSSQQHASFGRPSEQDLTGLAAKFRAYCKVAEAFERDLTGGTPHSPGEE</sequence>
<gene>
    <name evidence="1" type="ORF">CLODIP_2_CD13878</name>
</gene>
<organism evidence="1 2">
    <name type="scientific">Cloeon dipterum</name>
    <dbReference type="NCBI Taxonomy" id="197152"/>
    <lineage>
        <taxon>Eukaryota</taxon>
        <taxon>Metazoa</taxon>
        <taxon>Ecdysozoa</taxon>
        <taxon>Arthropoda</taxon>
        <taxon>Hexapoda</taxon>
        <taxon>Insecta</taxon>
        <taxon>Pterygota</taxon>
        <taxon>Palaeoptera</taxon>
        <taxon>Ephemeroptera</taxon>
        <taxon>Pisciforma</taxon>
        <taxon>Baetidae</taxon>
        <taxon>Cloeon</taxon>
    </lineage>
</organism>
<accession>A0A8S1D6F3</accession>
<proteinExistence type="predicted"/>